<organism evidence="6 7">
    <name type="scientific">Calycina marina</name>
    <dbReference type="NCBI Taxonomy" id="1763456"/>
    <lineage>
        <taxon>Eukaryota</taxon>
        <taxon>Fungi</taxon>
        <taxon>Dikarya</taxon>
        <taxon>Ascomycota</taxon>
        <taxon>Pezizomycotina</taxon>
        <taxon>Leotiomycetes</taxon>
        <taxon>Helotiales</taxon>
        <taxon>Pezizellaceae</taxon>
        <taxon>Calycina</taxon>
    </lineage>
</organism>
<dbReference type="InterPro" id="IPR025212">
    <property type="entry name" value="CAD_CENP-Q"/>
</dbReference>
<comment type="caution">
    <text evidence="6">The sequence shown here is derived from an EMBL/GenBank/DDBJ whole genome shotgun (WGS) entry which is preliminary data.</text>
</comment>
<keyword evidence="3" id="KW-0268">Exocytosis</keyword>
<feature type="coiled-coil region" evidence="4">
    <location>
        <begin position="1145"/>
        <end position="1172"/>
    </location>
</feature>
<dbReference type="GO" id="GO:0051601">
    <property type="term" value="P:exocyst localization"/>
    <property type="evidence" value="ECO:0007669"/>
    <property type="project" value="TreeGrafter"/>
</dbReference>
<feature type="coiled-coil region" evidence="4">
    <location>
        <begin position="104"/>
        <end position="165"/>
    </location>
</feature>
<evidence type="ECO:0000313" key="7">
    <source>
        <dbReference type="Proteomes" id="UP000887226"/>
    </source>
</evidence>
<evidence type="ECO:0000256" key="1">
    <source>
        <dbReference type="ARBA" id="ARBA00009447"/>
    </source>
</evidence>
<name>A0A9P7ZAE5_9HELO</name>
<protein>
    <submittedName>
        <fullName evidence="6">Exocyst complex component Sec6-domain-containing protein</fullName>
    </submittedName>
</protein>
<evidence type="ECO:0000256" key="5">
    <source>
        <dbReference type="SAM" id="MobiDB-lite"/>
    </source>
</evidence>
<dbReference type="InterPro" id="IPR010326">
    <property type="entry name" value="EXOC3/Sec6"/>
</dbReference>
<dbReference type="FunFam" id="1.10.357.50:FF:000006">
    <property type="entry name" value="Exocyst complex component sec6"/>
    <property type="match status" value="1"/>
</dbReference>
<feature type="compositionally biased region" description="Low complexity" evidence="5">
    <location>
        <begin position="779"/>
        <end position="791"/>
    </location>
</feature>
<comment type="similarity">
    <text evidence="1">Belongs to the SEC6 family.</text>
</comment>
<dbReference type="GO" id="GO:0006887">
    <property type="term" value="P:exocytosis"/>
    <property type="evidence" value="ECO:0007669"/>
    <property type="project" value="UniProtKB-KW"/>
</dbReference>
<dbReference type="EMBL" id="MU253754">
    <property type="protein sequence ID" value="KAG9248181.1"/>
    <property type="molecule type" value="Genomic_DNA"/>
</dbReference>
<dbReference type="GO" id="GO:0000145">
    <property type="term" value="C:exocyst"/>
    <property type="evidence" value="ECO:0007669"/>
    <property type="project" value="InterPro"/>
</dbReference>
<evidence type="ECO:0000256" key="3">
    <source>
        <dbReference type="ARBA" id="ARBA00022483"/>
    </source>
</evidence>
<dbReference type="GO" id="GO:0000149">
    <property type="term" value="F:SNARE binding"/>
    <property type="evidence" value="ECO:0007669"/>
    <property type="project" value="TreeGrafter"/>
</dbReference>
<dbReference type="Pfam" id="PF13094">
    <property type="entry name" value="CENP-Q"/>
    <property type="match status" value="1"/>
</dbReference>
<dbReference type="InterPro" id="IPR042532">
    <property type="entry name" value="EXOC3/Sec6_C"/>
</dbReference>
<dbReference type="PANTHER" id="PTHR21292">
    <property type="entry name" value="EXOCYST COMPLEX COMPONENT SEC6-RELATED"/>
    <property type="match status" value="1"/>
</dbReference>
<feature type="compositionally biased region" description="Polar residues" evidence="5">
    <location>
        <begin position="831"/>
        <end position="884"/>
    </location>
</feature>
<keyword evidence="4" id="KW-0175">Coiled coil</keyword>
<dbReference type="Gene3D" id="1.10.357.50">
    <property type="match status" value="1"/>
</dbReference>
<sequence>MDTSAVKLAELLRHPDDLDKIPAMKTEYARKKSVVDSQLRSGLKEQLETTQAGMNGILDGQRTVQLIKDEMMKIDKLCAEAHNMIVDFPNINLVTQTQRNFTAVENMRRDIENFDERRRAVEDMLRDDDADIENQVKLLPIHFELTQLRNIRDDAMEQIARADDQSLQATLEDHFKDLDGTIEWFDEHVGAIAMNQISIIQNGSDGLVVRLAVILEAEERSDKKILALQEALKDHERMAARFQSITEGARYVRGYMGKFLDAIQLRAEGLMEQTKEAFLNDPSRLAKELKWFFNDLNTVKVGMVKLVPKKWKVMRTYGRIYHKVMHDFLVGMIDDPETNSTNMLAILNWPEKYYEKMNKLGFKEAELVPQVIDGREPELVREFRQKIIDTADSWIDHVQSTERREFSNRAVEGANLDRNEYGYLQTKNSVDLWRMLQEQIDVAAISQRMDVTEGVVDAMIIRLKTRQTNWQTMLDNEAAKYTGNPIDSDGFGTLQEWLVAVANDQIACIDDLEEEQRWAYLSSFQQKFTPLVSPTYSERAEVEINALRDSYVDFSSHCLVQFVQLVFAVDFKPVMPEFFTAKWYNSVAMSQIAVTFEEYIGEYREVIHHSLMDIFIEALTDELLRAYLGCVRNKGAKFKRIDPFAETIARDIKTLFDFLDTNQYISEPVNDAIREKWRVAEQFLLLIAAEKEQVPVVFADFKSMFWDLQLSWVEAVLRSRDDFDRGMLKAVKTRAAEIEVERGVETLIGKIKLTPLSFAPEQAVLKRQRSRPGEWWAASTSSPGPLTTTSTQIRPAIVKENAPVKRNNKRILAGGAGREESKRGKKRGRFSVSQGGDAQDEQSQQISSATRLGQPSSSSGTGKTDKQQVNSSAMRRGRSSQTVEDISAIYEEAIWGKGKRGRGDNEENDVGPVIAVEMAASSLVGEKEKTKKCGPQPVDRVDEGEESSRCKPSKSKNDGVGAGRDSGQSLGSKDNEKNSCHTSSKVQVKRTLQPEQVAAKSKSKNQKNRTRREIEGAELEDEDAPEEEEPKESPAYQHLVAVTRRVSRQTIEARWEPLPSLGLEYISDLINEVQRPVVIHLNDERRKTQALTAMQMVSRRLVKKLSKLPFPQGKRNHREDDFNYEKILDHNRTLESLLTPTLHANELLEAELQKEKDLLDREKIALDELSANAKTESVLRNAAGRKVHPQLQADTSASFVDEMEDLGLHESTNSAPVALDVLDDENLHGIVKELGDHMESIEANIGQVKGISQAATQCRAAVQATLSNHLEFDHYGDVVWG</sequence>
<proteinExistence type="inferred from homology"/>
<feature type="compositionally biased region" description="Basic residues" evidence="5">
    <location>
        <begin position="1001"/>
        <end position="1010"/>
    </location>
</feature>
<dbReference type="FunFam" id="1.10.357.70:FF:000005">
    <property type="entry name" value="Exocyst complex component Sec6"/>
    <property type="match status" value="1"/>
</dbReference>
<feature type="region of interest" description="Disordered" evidence="5">
    <location>
        <begin position="769"/>
        <end position="884"/>
    </location>
</feature>
<evidence type="ECO:0000256" key="4">
    <source>
        <dbReference type="SAM" id="Coils"/>
    </source>
</evidence>
<dbReference type="OrthoDB" id="190098at2759"/>
<gene>
    <name evidence="6" type="ORF">BJ878DRAFT_564287</name>
</gene>
<evidence type="ECO:0000313" key="6">
    <source>
        <dbReference type="EMBL" id="KAG9248181.1"/>
    </source>
</evidence>
<dbReference type="Proteomes" id="UP000887226">
    <property type="component" value="Unassembled WGS sequence"/>
</dbReference>
<dbReference type="Pfam" id="PF06046">
    <property type="entry name" value="Sec6"/>
    <property type="match status" value="1"/>
</dbReference>
<accession>A0A9P7ZAE5</accession>
<dbReference type="Gene3D" id="1.10.357.70">
    <property type="entry name" value="Exocyst complex component Sec6, C-terminal domain"/>
    <property type="match status" value="1"/>
</dbReference>
<reference evidence="6" key="1">
    <citation type="journal article" date="2021" name="IMA Fungus">
        <title>Genomic characterization of three marine fungi, including Emericellopsis atlantica sp. nov. with signatures of a generalist lifestyle and marine biomass degradation.</title>
        <authorList>
            <person name="Hagestad O.C."/>
            <person name="Hou L."/>
            <person name="Andersen J.H."/>
            <person name="Hansen E.H."/>
            <person name="Altermark B."/>
            <person name="Li C."/>
            <person name="Kuhnert E."/>
            <person name="Cox R.J."/>
            <person name="Crous P.W."/>
            <person name="Spatafora J.W."/>
            <person name="Lail K."/>
            <person name="Amirebrahimi M."/>
            <person name="Lipzen A."/>
            <person name="Pangilinan J."/>
            <person name="Andreopoulos W."/>
            <person name="Hayes R.D."/>
            <person name="Ng V."/>
            <person name="Grigoriev I.V."/>
            <person name="Jackson S.A."/>
            <person name="Sutton T.D.S."/>
            <person name="Dobson A.D.W."/>
            <person name="Rama T."/>
        </authorList>
    </citation>
    <scope>NUCLEOTIDE SEQUENCE</scope>
    <source>
        <strain evidence="6">TRa3180A</strain>
    </source>
</reference>
<dbReference type="PANTHER" id="PTHR21292:SF1">
    <property type="entry name" value="EXOCYST COMPLEX COMPONENT 3"/>
    <property type="match status" value="1"/>
</dbReference>
<keyword evidence="2" id="KW-0813">Transport</keyword>
<feature type="region of interest" description="Disordered" evidence="5">
    <location>
        <begin position="925"/>
        <end position="1036"/>
    </location>
</feature>
<keyword evidence="7" id="KW-1185">Reference proteome</keyword>
<feature type="compositionally biased region" description="Acidic residues" evidence="5">
    <location>
        <begin position="1016"/>
        <end position="1030"/>
    </location>
</feature>
<evidence type="ECO:0000256" key="2">
    <source>
        <dbReference type="ARBA" id="ARBA00022448"/>
    </source>
</evidence>